<comment type="caution">
    <text evidence="6">The sequence shown here is derived from an EMBL/GenBank/DDBJ whole genome shotgun (WGS) entry which is preliminary data.</text>
</comment>
<proteinExistence type="inferred from homology"/>
<dbReference type="InterPro" id="IPR003593">
    <property type="entry name" value="AAA+_ATPase"/>
</dbReference>
<dbReference type="PANTHER" id="PTHR42734">
    <property type="entry name" value="METAL TRANSPORT SYSTEM ATP-BINDING PROTEIN TM_0124-RELATED"/>
    <property type="match status" value="1"/>
</dbReference>
<dbReference type="GO" id="GO:0005524">
    <property type="term" value="F:ATP binding"/>
    <property type="evidence" value="ECO:0007669"/>
    <property type="project" value="UniProtKB-KW"/>
</dbReference>
<dbReference type="Gene3D" id="3.40.50.300">
    <property type="entry name" value="P-loop containing nucleotide triphosphate hydrolases"/>
    <property type="match status" value="1"/>
</dbReference>
<dbReference type="RefSeq" id="WP_206967586.1">
    <property type="nucleotide sequence ID" value="NZ_JAFLVX010000026.1"/>
</dbReference>
<dbReference type="InterPro" id="IPR027417">
    <property type="entry name" value="P-loop_NTPase"/>
</dbReference>
<dbReference type="Pfam" id="PF00005">
    <property type="entry name" value="ABC_tran"/>
    <property type="match status" value="1"/>
</dbReference>
<dbReference type="InterPro" id="IPR050153">
    <property type="entry name" value="Metal_Ion_Import_ABC"/>
</dbReference>
<evidence type="ECO:0000313" key="6">
    <source>
        <dbReference type="EMBL" id="MBO0477518.1"/>
    </source>
</evidence>
<keyword evidence="4 6" id="KW-0067">ATP-binding</keyword>
<dbReference type="InterPro" id="IPR017871">
    <property type="entry name" value="ABC_transporter-like_CS"/>
</dbReference>
<dbReference type="PROSITE" id="PS50893">
    <property type="entry name" value="ABC_TRANSPORTER_2"/>
    <property type="match status" value="1"/>
</dbReference>
<evidence type="ECO:0000256" key="2">
    <source>
        <dbReference type="ARBA" id="ARBA00022448"/>
    </source>
</evidence>
<name>A0ABS3HUU7_9ENTE</name>
<dbReference type="Proteomes" id="UP000664857">
    <property type="component" value="Unassembled WGS sequence"/>
</dbReference>
<dbReference type="CDD" id="cd03235">
    <property type="entry name" value="ABC_Metallic_Cations"/>
    <property type="match status" value="1"/>
</dbReference>
<keyword evidence="3" id="KW-0547">Nucleotide-binding</keyword>
<evidence type="ECO:0000256" key="4">
    <source>
        <dbReference type="ARBA" id="ARBA00022840"/>
    </source>
</evidence>
<evidence type="ECO:0000259" key="5">
    <source>
        <dbReference type="PROSITE" id="PS50893"/>
    </source>
</evidence>
<protein>
    <submittedName>
        <fullName evidence="6">Metal ABC transporter ATP-binding protein</fullName>
    </submittedName>
</protein>
<dbReference type="SMART" id="SM00382">
    <property type="entry name" value="AAA"/>
    <property type="match status" value="1"/>
</dbReference>
<reference evidence="6 7" key="1">
    <citation type="submission" date="2021-03" db="EMBL/GenBank/DDBJ databases">
        <title>Enterococcal diversity collection.</title>
        <authorList>
            <person name="Gilmore M.S."/>
            <person name="Schwartzman J."/>
            <person name="Van Tyne D."/>
            <person name="Martin M."/>
            <person name="Earl A.M."/>
            <person name="Manson A.L."/>
            <person name="Straub T."/>
            <person name="Salamzade R."/>
            <person name="Saavedra J."/>
            <person name="Lebreton F."/>
            <person name="Prichula J."/>
            <person name="Schaufler K."/>
            <person name="Gaca A."/>
            <person name="Sgardioli B."/>
            <person name="Wagenaar J."/>
            <person name="Strong T."/>
        </authorList>
    </citation>
    <scope>NUCLEOTIDE SEQUENCE [LARGE SCALE GENOMIC DNA]</scope>
    <source>
        <strain evidence="6 7">DIV0080</strain>
    </source>
</reference>
<dbReference type="InterPro" id="IPR003439">
    <property type="entry name" value="ABC_transporter-like_ATP-bd"/>
</dbReference>
<evidence type="ECO:0000256" key="1">
    <source>
        <dbReference type="ARBA" id="ARBA00005417"/>
    </source>
</evidence>
<accession>A0ABS3HUU7</accession>
<dbReference type="EMBL" id="JAFLVX010000026">
    <property type="protein sequence ID" value="MBO0477518.1"/>
    <property type="molecule type" value="Genomic_DNA"/>
</dbReference>
<gene>
    <name evidence="6" type="ORF">DOK76_10565</name>
</gene>
<sequence>MNVATTSEEIREDLTKQVIEVEDITVAYQHKKAIEHVSVSIEPGKITGIIGPNGAGKSTFLKAVIGLIKTENGKVSVGGQSLDTIRKRIAYVEQRSAIDLTFPIKVDETVLLGTFPNLGLFRRPKKAQKEKVIESLKQVKMEEFAKRQIGNLSGGQLQRVFIARALAQEADIIFLDEPFVGIDMVSEKLIVDLLKELRDAGKTIVIVHHDLHKTREYFDNLIVLNKKLIAQGSVNQTFTTETIQAAYGESMGEIIIKGVND</sequence>
<comment type="similarity">
    <text evidence="1">Belongs to the ABC transporter superfamily.</text>
</comment>
<dbReference type="SUPFAM" id="SSF52540">
    <property type="entry name" value="P-loop containing nucleoside triphosphate hydrolases"/>
    <property type="match status" value="1"/>
</dbReference>
<feature type="domain" description="ABC transporter" evidence="5">
    <location>
        <begin position="19"/>
        <end position="251"/>
    </location>
</feature>
<evidence type="ECO:0000256" key="3">
    <source>
        <dbReference type="ARBA" id="ARBA00022741"/>
    </source>
</evidence>
<evidence type="ECO:0000313" key="7">
    <source>
        <dbReference type="Proteomes" id="UP000664857"/>
    </source>
</evidence>
<keyword evidence="2" id="KW-0813">Transport</keyword>
<keyword evidence="7" id="KW-1185">Reference proteome</keyword>
<dbReference type="PROSITE" id="PS00211">
    <property type="entry name" value="ABC_TRANSPORTER_1"/>
    <property type="match status" value="1"/>
</dbReference>
<organism evidence="6 7">
    <name type="scientific">Candidatus Vagococcus giribetii</name>
    <dbReference type="NCBI Taxonomy" id="2230876"/>
    <lineage>
        <taxon>Bacteria</taxon>
        <taxon>Bacillati</taxon>
        <taxon>Bacillota</taxon>
        <taxon>Bacilli</taxon>
        <taxon>Lactobacillales</taxon>
        <taxon>Enterococcaceae</taxon>
        <taxon>Vagococcus</taxon>
    </lineage>
</organism>
<dbReference type="PANTHER" id="PTHR42734:SF5">
    <property type="entry name" value="IRON TRANSPORT SYSTEM ATP-BINDING PROTEIN HI_0361-RELATED"/>
    <property type="match status" value="1"/>
</dbReference>